<reference evidence="2 3" key="1">
    <citation type="submission" date="2019-03" db="EMBL/GenBank/DDBJ databases">
        <title>The genome sequence of Nitrosococcus wardiae strain D1FHST reveals the archetypal metabolic capacity of ammonia-oxidizing Gammaproteobacteria.</title>
        <authorList>
            <person name="Wang L."/>
            <person name="Lim C.K."/>
            <person name="Hanson T.E."/>
            <person name="Dang H."/>
            <person name="Klotz M.G."/>
        </authorList>
    </citation>
    <scope>NUCLEOTIDE SEQUENCE [LARGE SCALE GENOMIC DNA]</scope>
    <source>
        <strain evidence="2 3">D1FHS</strain>
    </source>
</reference>
<sequence>MDMEAATFDSQNGTARKLLKMFEEFDTYLQNNRPFIPNYGERFRQGETLSTAFVESTVNQVVSKRVVKKQQMQWSERGAHLLLQVRTRVLDDDLGDVCRGWYPGFRPPDSRQSQPQEVGPPTF</sequence>
<keyword evidence="3" id="KW-1185">Reference proteome</keyword>
<evidence type="ECO:0000313" key="2">
    <source>
        <dbReference type="EMBL" id="QBQ56215.1"/>
    </source>
</evidence>
<dbReference type="KEGG" id="nwr:E3U44_18195"/>
<accession>A0A4V1AWD1</accession>
<organism evidence="2 3">
    <name type="scientific">Nitrosococcus wardiae</name>
    <dbReference type="NCBI Taxonomy" id="1814290"/>
    <lineage>
        <taxon>Bacteria</taxon>
        <taxon>Pseudomonadati</taxon>
        <taxon>Pseudomonadota</taxon>
        <taxon>Gammaproteobacteria</taxon>
        <taxon>Chromatiales</taxon>
        <taxon>Chromatiaceae</taxon>
        <taxon>Nitrosococcus</taxon>
    </lineage>
</organism>
<name>A0A4V1AWD1_9GAMM</name>
<dbReference type="AlphaFoldDB" id="A0A4V1AWD1"/>
<dbReference type="RefSeq" id="WP_134359465.1">
    <property type="nucleotide sequence ID" value="NZ_CP038033.1"/>
</dbReference>
<dbReference type="OrthoDB" id="8089897at2"/>
<protein>
    <submittedName>
        <fullName evidence="2">Uncharacterized protein</fullName>
    </submittedName>
</protein>
<dbReference type="Proteomes" id="UP000294325">
    <property type="component" value="Chromosome"/>
</dbReference>
<evidence type="ECO:0000313" key="3">
    <source>
        <dbReference type="Proteomes" id="UP000294325"/>
    </source>
</evidence>
<proteinExistence type="predicted"/>
<dbReference type="EMBL" id="CP038033">
    <property type="protein sequence ID" value="QBQ56215.1"/>
    <property type="molecule type" value="Genomic_DNA"/>
</dbReference>
<feature type="region of interest" description="Disordered" evidence="1">
    <location>
        <begin position="104"/>
        <end position="123"/>
    </location>
</feature>
<evidence type="ECO:0000256" key="1">
    <source>
        <dbReference type="SAM" id="MobiDB-lite"/>
    </source>
</evidence>
<gene>
    <name evidence="2" type="ORF">E3U44_18195</name>
</gene>